<reference evidence="3" key="1">
    <citation type="submission" date="2016-06" db="EMBL/GenBank/DDBJ databases">
        <title>Genome sequencing of cellulolytic organisms.</title>
        <authorList>
            <person name="Bohra V."/>
            <person name="Dafale N.A."/>
            <person name="Purohit H.J."/>
        </authorList>
    </citation>
    <scope>NUCLEOTIDE SEQUENCE [LARGE SCALE GENOMIC DNA]</scope>
    <source>
        <strain evidence="3">ND21</strain>
    </source>
</reference>
<sequence length="88" mass="10129">MVRRFQRDSATALSRAIHGEVWSTTDQLLAALVDLTQVGNWQRAQKPHAPKPKPIKRPWEKPVGKQIGSKPIPMSQFDGWWDSQKKRK</sequence>
<name>A0ABX2WIA5_9MICO</name>
<dbReference type="Proteomes" id="UP000093918">
    <property type="component" value="Unassembled WGS sequence"/>
</dbReference>
<dbReference type="EMBL" id="LZEM01000018">
    <property type="protein sequence ID" value="OAZ40951.1"/>
    <property type="molecule type" value="Genomic_DNA"/>
</dbReference>
<dbReference type="RefSeq" id="WP_064956057.1">
    <property type="nucleotide sequence ID" value="NZ_LZEM01000018.1"/>
</dbReference>
<evidence type="ECO:0000256" key="1">
    <source>
        <dbReference type="SAM" id="MobiDB-lite"/>
    </source>
</evidence>
<organism evidence="2 3">
    <name type="scientific">Microbacterium arborescens</name>
    <dbReference type="NCBI Taxonomy" id="33883"/>
    <lineage>
        <taxon>Bacteria</taxon>
        <taxon>Bacillati</taxon>
        <taxon>Actinomycetota</taxon>
        <taxon>Actinomycetes</taxon>
        <taxon>Micrococcales</taxon>
        <taxon>Microbacteriaceae</taxon>
        <taxon>Microbacterium</taxon>
    </lineage>
</organism>
<keyword evidence="3" id="KW-1185">Reference proteome</keyword>
<proteinExistence type="predicted"/>
<evidence type="ECO:0000313" key="2">
    <source>
        <dbReference type="EMBL" id="OAZ40951.1"/>
    </source>
</evidence>
<feature type="region of interest" description="Disordered" evidence="1">
    <location>
        <begin position="41"/>
        <end position="88"/>
    </location>
</feature>
<protein>
    <submittedName>
        <fullName evidence="2">Uncharacterized protein</fullName>
    </submittedName>
</protein>
<accession>A0ABX2WIA5</accession>
<comment type="caution">
    <text evidence="2">The sequence shown here is derived from an EMBL/GenBank/DDBJ whole genome shotgun (WGS) entry which is preliminary data.</text>
</comment>
<evidence type="ECO:0000313" key="3">
    <source>
        <dbReference type="Proteomes" id="UP000093918"/>
    </source>
</evidence>
<feature type="compositionally biased region" description="Basic residues" evidence="1">
    <location>
        <begin position="45"/>
        <end position="56"/>
    </location>
</feature>
<gene>
    <name evidence="2" type="ORF">A9Z40_03145</name>
</gene>